<feature type="domain" description="NAD-dependent epimerase/dehydratase" evidence="1">
    <location>
        <begin position="37"/>
        <end position="241"/>
    </location>
</feature>
<proteinExistence type="predicted"/>
<dbReference type="GO" id="GO:0005737">
    <property type="term" value="C:cytoplasm"/>
    <property type="evidence" value="ECO:0007669"/>
    <property type="project" value="TreeGrafter"/>
</dbReference>
<dbReference type="PANTHER" id="PTHR48079">
    <property type="entry name" value="PROTEIN YEEZ"/>
    <property type="match status" value="1"/>
</dbReference>
<name>A0A254NBL9_9BURK</name>
<accession>A0A254NBL9</accession>
<evidence type="ECO:0000313" key="3">
    <source>
        <dbReference type="Proteomes" id="UP000197446"/>
    </source>
</evidence>
<dbReference type="CDD" id="cd05266">
    <property type="entry name" value="SDR_a4"/>
    <property type="match status" value="1"/>
</dbReference>
<dbReference type="AlphaFoldDB" id="A0A254NBL9"/>
<dbReference type="InterPro" id="IPR036291">
    <property type="entry name" value="NAD(P)-bd_dom_sf"/>
</dbReference>
<dbReference type="InterPro" id="IPR001509">
    <property type="entry name" value="Epimerase_deHydtase"/>
</dbReference>
<reference evidence="2 3" key="1">
    <citation type="journal article" date="2007" name="Int. J. Syst. Evol. Microbiol.">
        <title>Description of Pelomonas aquatica sp. nov. and Pelomonas puraquae sp. nov., isolated from industrial and haemodialysis water.</title>
        <authorList>
            <person name="Gomila M."/>
            <person name="Bowien B."/>
            <person name="Falsen E."/>
            <person name="Moore E.R."/>
            <person name="Lalucat J."/>
        </authorList>
    </citation>
    <scope>NUCLEOTIDE SEQUENCE [LARGE SCALE GENOMIC DNA]</scope>
    <source>
        <strain evidence="2 3">CCUG 52769</strain>
    </source>
</reference>
<organism evidence="2 3">
    <name type="scientific">Roseateles puraquae</name>
    <dbReference type="NCBI Taxonomy" id="431059"/>
    <lineage>
        <taxon>Bacteria</taxon>
        <taxon>Pseudomonadati</taxon>
        <taxon>Pseudomonadota</taxon>
        <taxon>Betaproteobacteria</taxon>
        <taxon>Burkholderiales</taxon>
        <taxon>Sphaerotilaceae</taxon>
        <taxon>Roseateles</taxon>
    </lineage>
</organism>
<dbReference type="PANTHER" id="PTHR48079:SF6">
    <property type="entry name" value="NAD(P)-BINDING DOMAIN-CONTAINING PROTEIN-RELATED"/>
    <property type="match status" value="1"/>
</dbReference>
<dbReference type="EMBL" id="NISI01000001">
    <property type="protein sequence ID" value="OWR05356.1"/>
    <property type="molecule type" value="Genomic_DNA"/>
</dbReference>
<evidence type="ECO:0000259" key="1">
    <source>
        <dbReference type="Pfam" id="PF01370"/>
    </source>
</evidence>
<comment type="caution">
    <text evidence="2">The sequence shown here is derived from an EMBL/GenBank/DDBJ whole genome shotgun (WGS) entry which is preliminary data.</text>
</comment>
<dbReference type="SUPFAM" id="SSF51735">
    <property type="entry name" value="NAD(P)-binding Rossmann-fold domains"/>
    <property type="match status" value="1"/>
</dbReference>
<gene>
    <name evidence="2" type="ORF">CDO81_02520</name>
</gene>
<protein>
    <submittedName>
        <fullName evidence="2">NAD(P)-dependent oxidoreductase</fullName>
    </submittedName>
</protein>
<keyword evidence="3" id="KW-1185">Reference proteome</keyword>
<dbReference type="Proteomes" id="UP000197446">
    <property type="component" value="Unassembled WGS sequence"/>
</dbReference>
<dbReference type="Pfam" id="PF01370">
    <property type="entry name" value="Epimerase"/>
    <property type="match status" value="1"/>
</dbReference>
<dbReference type="InterPro" id="IPR051783">
    <property type="entry name" value="NAD(P)-dependent_oxidoreduct"/>
</dbReference>
<dbReference type="OrthoDB" id="9808276at2"/>
<dbReference type="Gene3D" id="3.40.50.720">
    <property type="entry name" value="NAD(P)-binding Rossmann-like Domain"/>
    <property type="match status" value="1"/>
</dbReference>
<evidence type="ECO:0000313" key="2">
    <source>
        <dbReference type="EMBL" id="OWR05356.1"/>
    </source>
</evidence>
<sequence>MGSRNGSGPAGVRRGRRLRRILPYPEMTPRLLIIGCGDVGLRVLKLLQGRWRVYALTSSPARAPELRAAGAIPLVGNLDEPATLGRLAGLADRVLHLAPPATEGARDRRTQHLLAALAQRPPEALVYASTTGVYGDCGGAFVDETRAPNPGTDRARRRVDAEAQLRAFGRRHGTRVSLLRIPGIYARDRAGGHPRERLARGTPVLRREDDVYTNHIHADDLALACVLALLRGRAQRAVNVCDDSQLLMGDYFDLAAELAGLPPPQRITREEAAERMSPMQLSFWSESRRLANRRLKAELRLRLRYPTPREGL</sequence>
<dbReference type="GO" id="GO:0004029">
    <property type="term" value="F:aldehyde dehydrogenase (NAD+) activity"/>
    <property type="evidence" value="ECO:0007669"/>
    <property type="project" value="TreeGrafter"/>
</dbReference>